<dbReference type="Gene3D" id="3.40.50.300">
    <property type="entry name" value="P-loop containing nucleotide triphosphate hydrolases"/>
    <property type="match status" value="2"/>
</dbReference>
<dbReference type="PANTHER" id="PTHR42957">
    <property type="entry name" value="HELICASE MJ1565-RELATED"/>
    <property type="match status" value="1"/>
</dbReference>
<dbReference type="InterPro" id="IPR002789">
    <property type="entry name" value="HerA_central"/>
</dbReference>
<sequence>KTFADLLSVSEQLFASFHCTFQKGVSRFTGSQPTISLEITSFNNEVAFYVGTTKELSALIEKQLHSYFQSSQIEKITEHKLFIPEEGYVSARTMKADSAYVLPLRTYRLMEADPLNSLTSSISKMGPGESAAIQILIKPISNKWRGGSIKAIKLVQEGKSPNISGAEWLSKIGEFISSLARSLSAKGPTTVEPTKQLTPIQEKQIQAIQEKANKVAFDAQIRILASSGEAEHAEAIVRTVASAFSQYAYPEGNSLIETTPKNKDQFIKAYIYRFFAEDDPKILLNTEELASIFHFPNQYVETPNLVLLSAKDAPAPTNLPAEGTNIGEAIFRGTKQTIKIKDDDRLRHMYIIGKTGTGKSTMMETMIEDDLKNGHGVGVIDPHGELIEHLLKMIPKERAEDVVLFDPGDMSRPLGLNLLEWKSREERDFLVQEAVSIFYKLFDPTRQGFIGPQFEHWMRNAALTLMDQPEGGTLIEIPRLFTDKQFENECVKNIKDDTVKRFWTEQLAKTSDYHKSEMLNYFTSKFGRFMTNDMVRNIMGQSKSAFDLREIMDDKKIFLANLSKGKMGEVNSNLIGMILVAKLQMAAMSRVDIPEEERENFFLYVDEFQNFATDSFATILSEARKYRLGLIIANQYIAQLEEQIRNAVFGNAGTLVSFQIGAADAEYVAKEFEPIFGQEDLINVDKFHAYIRLLIDKVPAPPFSMRTIKIDYPGGRELADAIRELSNFKYGRPRDEVEAEIRERTKIIEPPPMGGGSFGTGTSPSKSP</sequence>
<evidence type="ECO:0000313" key="5">
    <source>
        <dbReference type="EMBL" id="TSC90574.1"/>
    </source>
</evidence>
<feature type="domain" description="TraD/TraG TraM recognition site" evidence="3">
    <location>
        <begin position="602"/>
        <end position="670"/>
    </location>
</feature>
<dbReference type="Pfam" id="PF26449">
    <property type="entry name" value="DUF8128"/>
    <property type="match status" value="1"/>
</dbReference>
<feature type="region of interest" description="Disordered" evidence="1">
    <location>
        <begin position="743"/>
        <end position="768"/>
    </location>
</feature>
<dbReference type="SUPFAM" id="SSF52540">
    <property type="entry name" value="P-loop containing nucleoside triphosphate hydrolases"/>
    <property type="match status" value="1"/>
</dbReference>
<evidence type="ECO:0000259" key="4">
    <source>
        <dbReference type="Pfam" id="PF26449"/>
    </source>
</evidence>
<dbReference type="Proteomes" id="UP000318296">
    <property type="component" value="Unassembled WGS sequence"/>
</dbReference>
<evidence type="ECO:0008006" key="7">
    <source>
        <dbReference type="Google" id="ProtNLM"/>
    </source>
</evidence>
<evidence type="ECO:0000259" key="2">
    <source>
        <dbReference type="Pfam" id="PF01935"/>
    </source>
</evidence>
<dbReference type="InterPro" id="IPR058441">
    <property type="entry name" value="DUF8128"/>
</dbReference>
<dbReference type="EMBL" id="VMGH01000078">
    <property type="protein sequence ID" value="TSC90574.1"/>
    <property type="molecule type" value="Genomic_DNA"/>
</dbReference>
<feature type="domain" description="DUF8128" evidence="4">
    <location>
        <begin position="9"/>
        <end position="304"/>
    </location>
</feature>
<dbReference type="InterPro" id="IPR032689">
    <property type="entry name" value="TraG-D_C"/>
</dbReference>
<dbReference type="CDD" id="cd01127">
    <property type="entry name" value="TrwB_TraG_TraD_VirD4"/>
    <property type="match status" value="1"/>
</dbReference>
<feature type="domain" description="Helicase HerA central" evidence="2">
    <location>
        <begin position="326"/>
        <end position="424"/>
    </location>
</feature>
<dbReference type="Pfam" id="PF01935">
    <property type="entry name" value="DUF87"/>
    <property type="match status" value="1"/>
</dbReference>
<gene>
    <name evidence="5" type="ORF">CEN92_452</name>
</gene>
<dbReference type="InterPro" id="IPR027417">
    <property type="entry name" value="P-loop_NTPase"/>
</dbReference>
<dbReference type="PANTHER" id="PTHR42957:SF1">
    <property type="entry name" value="HELICASE MJ1565-RELATED"/>
    <property type="match status" value="1"/>
</dbReference>
<dbReference type="InterPro" id="IPR008571">
    <property type="entry name" value="HerA-like"/>
</dbReference>
<evidence type="ECO:0000313" key="6">
    <source>
        <dbReference type="Proteomes" id="UP000318296"/>
    </source>
</evidence>
<protein>
    <recommendedName>
        <fullName evidence="7">Type IV secretion system coupling protein TraD DNA-binding domain-containing protein</fullName>
    </recommendedName>
</protein>
<evidence type="ECO:0000256" key="1">
    <source>
        <dbReference type="SAM" id="MobiDB-lite"/>
    </source>
</evidence>
<name>A0A554LCF0_9BACT</name>
<organism evidence="5 6">
    <name type="scientific">Candidatus Berkelbacteria bacterium Licking1014_96</name>
    <dbReference type="NCBI Taxonomy" id="2017149"/>
    <lineage>
        <taxon>Bacteria</taxon>
        <taxon>Candidatus Berkelbacteria</taxon>
    </lineage>
</organism>
<proteinExistence type="predicted"/>
<evidence type="ECO:0000259" key="3">
    <source>
        <dbReference type="Pfam" id="PF12696"/>
    </source>
</evidence>
<dbReference type="AlphaFoldDB" id="A0A554LCF0"/>
<feature type="non-terminal residue" evidence="5">
    <location>
        <position position="1"/>
    </location>
</feature>
<dbReference type="Pfam" id="PF12696">
    <property type="entry name" value="TraG-D_C"/>
    <property type="match status" value="1"/>
</dbReference>
<accession>A0A554LCF0</accession>
<reference evidence="5 6" key="1">
    <citation type="submission" date="2017-07" db="EMBL/GenBank/DDBJ databases">
        <title>Mechanisms for carbon and nitrogen cycling indicate functional differentiation within the Candidate Phyla Radiation.</title>
        <authorList>
            <person name="Danczak R.E."/>
            <person name="Johnston M.D."/>
            <person name="Kenah C."/>
            <person name="Slattery M."/>
            <person name="Wrighton K.C."/>
            <person name="Wilkins M.J."/>
        </authorList>
    </citation>
    <scope>NUCLEOTIDE SEQUENCE [LARGE SCALE GENOMIC DNA]</scope>
    <source>
        <strain evidence="5">Licking1014_96</strain>
    </source>
</reference>
<comment type="caution">
    <text evidence="5">The sequence shown here is derived from an EMBL/GenBank/DDBJ whole genome shotgun (WGS) entry which is preliminary data.</text>
</comment>